<dbReference type="InterPro" id="IPR045679">
    <property type="entry name" value="DUF6199"/>
</dbReference>
<proteinExistence type="predicted"/>
<dbReference type="RefSeq" id="WP_076322269.1">
    <property type="nucleotide sequence ID" value="NZ_JBCNGN010000013.1"/>
</dbReference>
<evidence type="ECO:0000313" key="4">
    <source>
        <dbReference type="Proteomes" id="UP000187074"/>
    </source>
</evidence>
<dbReference type="EMBL" id="MRTF01000003">
    <property type="protein sequence ID" value="OME93595.1"/>
    <property type="molecule type" value="Genomic_DNA"/>
</dbReference>
<dbReference type="OrthoDB" id="2653284at2"/>
<feature type="domain" description="DUF6199" evidence="2">
    <location>
        <begin position="10"/>
        <end position="64"/>
    </location>
</feature>
<evidence type="ECO:0000259" key="2">
    <source>
        <dbReference type="Pfam" id="PF19701"/>
    </source>
</evidence>
<evidence type="ECO:0000313" key="3">
    <source>
        <dbReference type="EMBL" id="OME93595.1"/>
    </source>
</evidence>
<dbReference type="Proteomes" id="UP000187074">
    <property type="component" value="Unassembled WGS sequence"/>
</dbReference>
<gene>
    <name evidence="3" type="ORF">BK123_10075</name>
</gene>
<keyword evidence="1" id="KW-0472">Membrane</keyword>
<comment type="caution">
    <text evidence="3">The sequence shown here is derived from an EMBL/GenBank/DDBJ whole genome shotgun (WGS) entry which is preliminary data.</text>
</comment>
<accession>A0A1R1B3I8</accession>
<feature type="transmembrane region" description="Helical" evidence="1">
    <location>
        <begin position="6"/>
        <end position="23"/>
    </location>
</feature>
<feature type="transmembrane region" description="Helical" evidence="1">
    <location>
        <begin position="44"/>
        <end position="66"/>
    </location>
</feature>
<keyword evidence="1" id="KW-1133">Transmembrane helix</keyword>
<reference evidence="3 4" key="1">
    <citation type="submission" date="2016-11" db="EMBL/GenBank/DDBJ databases">
        <title>Paenibacillus species isolates.</title>
        <authorList>
            <person name="Beno S.M."/>
        </authorList>
    </citation>
    <scope>NUCLEOTIDE SEQUENCE [LARGE SCALE GENOMIC DNA]</scope>
    <source>
        <strain evidence="3 4">FSL F4-0100</strain>
    </source>
</reference>
<name>A0A1R1B3I8_PAELA</name>
<dbReference type="AlphaFoldDB" id="A0A1R1B3I8"/>
<evidence type="ECO:0000256" key="1">
    <source>
        <dbReference type="SAM" id="Phobius"/>
    </source>
</evidence>
<keyword evidence="1" id="KW-0812">Transmembrane</keyword>
<sequence length="69" mass="8212">MFNFIFIAFMGIVLIAIGLYAIRNPHSWWFRRTRDDIELSDLRIWYLKFAGKMTIAFGVVVILMSFQHL</sequence>
<protein>
    <recommendedName>
        <fullName evidence="2">DUF6199 domain-containing protein</fullName>
    </recommendedName>
</protein>
<organism evidence="3 4">
    <name type="scientific">Paenibacillus lautus</name>
    <name type="common">Bacillus lautus</name>
    <dbReference type="NCBI Taxonomy" id="1401"/>
    <lineage>
        <taxon>Bacteria</taxon>
        <taxon>Bacillati</taxon>
        <taxon>Bacillota</taxon>
        <taxon>Bacilli</taxon>
        <taxon>Bacillales</taxon>
        <taxon>Paenibacillaceae</taxon>
        <taxon>Paenibacillus</taxon>
    </lineage>
</organism>
<dbReference type="Pfam" id="PF19701">
    <property type="entry name" value="DUF6199"/>
    <property type="match status" value="1"/>
</dbReference>